<reference evidence="1" key="1">
    <citation type="journal article" date="2021" name="Proc. Natl. Acad. Sci. U.S.A.">
        <title>A Catalog of Tens of Thousands of Viruses from Human Metagenomes Reveals Hidden Associations with Chronic Diseases.</title>
        <authorList>
            <person name="Tisza M.J."/>
            <person name="Buck C.B."/>
        </authorList>
    </citation>
    <scope>NUCLEOTIDE SEQUENCE</scope>
    <source>
        <strain evidence="1">CtMCY8</strain>
    </source>
</reference>
<name>A0A8S5T9T6_9CAUD</name>
<organism evidence="1">
    <name type="scientific">Siphoviridae sp. ctMCY8</name>
    <dbReference type="NCBI Taxonomy" id="2827854"/>
    <lineage>
        <taxon>Viruses</taxon>
        <taxon>Duplodnaviria</taxon>
        <taxon>Heunggongvirae</taxon>
        <taxon>Uroviricota</taxon>
        <taxon>Caudoviricetes</taxon>
    </lineage>
</organism>
<protein>
    <submittedName>
        <fullName evidence="1">Uncharacterized protein</fullName>
    </submittedName>
</protein>
<proteinExistence type="predicted"/>
<evidence type="ECO:0000313" key="1">
    <source>
        <dbReference type="EMBL" id="DAF60084.1"/>
    </source>
</evidence>
<dbReference type="EMBL" id="BK032782">
    <property type="protein sequence ID" value="DAF60084.1"/>
    <property type="molecule type" value="Genomic_DNA"/>
</dbReference>
<accession>A0A8S5T9T6</accession>
<sequence>MAACIVGFLLFYALQNARKVRQKCDKSHKTASSATVCAPVLYALPYITRLYNGLSPPLLWAGSGI</sequence>